<comment type="subcellular location">
    <subcellularLocation>
        <location evidence="1">Membrane</location>
    </subcellularLocation>
</comment>
<dbReference type="EMBL" id="HBUF01371987">
    <property type="protein sequence ID" value="CAG6726606.1"/>
    <property type="molecule type" value="Transcribed_RNA"/>
</dbReference>
<dbReference type="GO" id="GO:0042147">
    <property type="term" value="P:retrograde transport, endosome to Golgi"/>
    <property type="evidence" value="ECO:0007669"/>
    <property type="project" value="TreeGrafter"/>
</dbReference>
<keyword evidence="2" id="KW-0472">Membrane</keyword>
<feature type="region of interest" description="Disordered" evidence="4">
    <location>
        <begin position="1322"/>
        <end position="1377"/>
    </location>
</feature>
<name>A0A8D8YDC2_9HEMI</name>
<dbReference type="PANTHER" id="PTHR22746:SF10">
    <property type="entry name" value="GUANINE NUCLEOTIDE EXCHANGE FACTOR SUBUNIT RIC1"/>
    <property type="match status" value="1"/>
</dbReference>
<evidence type="ECO:0000313" key="6">
    <source>
        <dbReference type="EMBL" id="CAG6726606.1"/>
    </source>
</evidence>
<evidence type="ECO:0000256" key="1">
    <source>
        <dbReference type="ARBA" id="ARBA00004370"/>
    </source>
</evidence>
<feature type="region of interest" description="Disordered" evidence="4">
    <location>
        <begin position="686"/>
        <end position="708"/>
    </location>
</feature>
<dbReference type="Pfam" id="PF07064">
    <property type="entry name" value="RIC1"/>
    <property type="match status" value="1"/>
</dbReference>
<dbReference type="SUPFAM" id="SSF69322">
    <property type="entry name" value="Tricorn protease domain 2"/>
    <property type="match status" value="1"/>
</dbReference>
<feature type="compositionally biased region" description="Low complexity" evidence="4">
    <location>
        <begin position="1501"/>
        <end position="1517"/>
    </location>
</feature>
<dbReference type="Pfam" id="PF25440">
    <property type="entry name" value="Beta-prop_RIC1_2nd"/>
    <property type="match status" value="1"/>
</dbReference>
<sequence>MKCKQRQNEADKFKCIVCNRDRVLFAILSNHSLSIFFCKPCVPITCHTRDLQSVQDFGENSLVQWKPDSSMLVVSTTLGYLIFYKLDVDTSVKSGSGGTGGLYEQIDSPQPNLVRENVQLFTKETIPGLKLAVMTQVAVPGSIPALVGIRDELMVTSTSAQVWRYKWDGHLNRDYCLDLRRIPFCMDQLVSKAVPIVESNTFIVDIEYSPLVGGFSVVFNDGRAAFLTASSLKFDPNQTQGLWAPHLDDARCSSLNHKYRLIAFGRNNGHTSVYTIDEHTGGLGLSHSLVVSDKVYTGELGSVCCMRYTPDGRALALSWSRGGFSVWSTFGSLLVCSLAWDYGLPPPHPPLLMRGRGSMEWGVEGYQLWMIRTQDRNTTNTTGVTDNHWRETEDCSVRQRQNINSNNNNNNNKTEIEHAQDEIILYSFVKSVLATNPTMTHQSHLFLQGEDKLYINFGSGLSRLYTMCEQGPAHCDEAGPPGLGPQCEAGAPSMLGGVAGPSISSSLVENKQWHVVSLPATYAATNWPIRLAAIDSEGKHLAVAGRCGIAHYSLLTRKWKLFGNETQEKDMVVFGGLLWFARSWIVLGCYSIPTEADELRFYPKEARLSNESMISVPVSGQVCLLENLRNRILTFTSDCRIYIYNVEETGNIGLDVTHIQSIDVSGLCVHPACIVSITLTTILPEPHHRSSNNMNHRHPSSQSPGRGKDSFVMNVSGRLLLVNQFDESQEVAAPTVLASNVETVWAPSPSPPTPRAHRPHLTQALWLYCGVQGMRVWLPLFPRQNSSGPPGGAAGAGGPGGSQYSNHHHSFISKRIMLPFHLNVYPLGILYEEAILLGVENDAALYSTADPRSVFSLPFSLLKRTSQVYIHQILRQLIRRNLGYHAWEIARACTSLPYFPHSLELLLHEVLEEEATSKEPIPDAQLPSVIEFIQEFPVYLSTIVQCARKTEIALWGYLFAAAGKPKDLFQQCLTANELETAASYLIILQNLETSSVSRQYATLLLDATLDAGQWDLAKDLVRFLRAIDPNDIESPRTSVIHHNYKYGALPGVTPLTPSLTPNEEDLSMLLGTMQVSRARSYSTTNTPKIELQPMLPNNSSNTRHADPNKHETSRTRKRSSTSNKSDKEAGSNGAGGGGTAEDFFMDLILQRHARRLLVNHELKSFGHFAATLDFHLVEWLLKERTRAARVDSFIVALKNLHSCFAWPYPNYSTDWVLGGGGGGGSATAMSRHASLSSMRSTSPPASPDEPMFRFGPLGIKHSDTPLPGLLLPAPGSIIDDSGYMSQNPVLQAHSGGYVPQDARSLLSDDTITNSYYPAAAVTGGPASPSSYRGECEESVPPWLSPPPWLSGGGEDEGAGGRGEEAQQHHHAPGGGREWTVAIPCTQVLDALSKQMTSRGSPKAEVQLRYLLQIFTEAGCLEWMFIIAVLLRDAMAIHRISNAARSLDQSYESVLLLKEGFVSLCRWSHSECLGYKPFFVAVQAQLSILNKVLLLKQPPLSSASPLLSSSPPTTSSMLGGDVDQTGLPLLSSSPETEAASGGGHHGNKKSVVTGAGGAGHATSGECKTSVGAEQGEGELDRENETPSVCVVS</sequence>
<dbReference type="InterPro" id="IPR040096">
    <property type="entry name" value="Ric1"/>
</dbReference>
<feature type="region of interest" description="Disordered" evidence="4">
    <location>
        <begin position="1081"/>
        <end position="1137"/>
    </location>
</feature>
<feature type="compositionally biased region" description="Basic and acidic residues" evidence="4">
    <location>
        <begin position="1103"/>
        <end position="1114"/>
    </location>
</feature>
<evidence type="ECO:0000259" key="5">
    <source>
        <dbReference type="Pfam" id="PF07064"/>
    </source>
</evidence>
<organism evidence="6">
    <name type="scientific">Cacopsylla melanoneura</name>
    <dbReference type="NCBI Taxonomy" id="428564"/>
    <lineage>
        <taxon>Eukaryota</taxon>
        <taxon>Metazoa</taxon>
        <taxon>Ecdysozoa</taxon>
        <taxon>Arthropoda</taxon>
        <taxon>Hexapoda</taxon>
        <taxon>Insecta</taxon>
        <taxon>Pterygota</taxon>
        <taxon>Neoptera</taxon>
        <taxon>Paraneoptera</taxon>
        <taxon>Hemiptera</taxon>
        <taxon>Sternorrhyncha</taxon>
        <taxon>Psylloidea</taxon>
        <taxon>Psyllidae</taxon>
        <taxon>Psyllinae</taxon>
        <taxon>Cacopsylla</taxon>
    </lineage>
</organism>
<evidence type="ECO:0000256" key="4">
    <source>
        <dbReference type="SAM" id="MobiDB-lite"/>
    </source>
</evidence>
<feature type="region of interest" description="Disordered" evidence="4">
    <location>
        <begin position="1501"/>
        <end position="1591"/>
    </location>
</feature>
<dbReference type="GO" id="GO:0006886">
    <property type="term" value="P:intracellular protein transport"/>
    <property type="evidence" value="ECO:0007669"/>
    <property type="project" value="InterPro"/>
</dbReference>
<evidence type="ECO:0000256" key="2">
    <source>
        <dbReference type="ARBA" id="ARBA00023136"/>
    </source>
</evidence>
<dbReference type="InterPro" id="IPR009771">
    <property type="entry name" value="RIC1_C"/>
</dbReference>
<proteinExistence type="predicted"/>
<reference evidence="6" key="1">
    <citation type="submission" date="2021-05" db="EMBL/GenBank/DDBJ databases">
        <authorList>
            <person name="Alioto T."/>
            <person name="Alioto T."/>
            <person name="Gomez Garrido J."/>
        </authorList>
    </citation>
    <scope>NUCLEOTIDE SEQUENCE</scope>
</reference>
<dbReference type="GO" id="GO:0034066">
    <property type="term" value="C:Ric1-Rgp1 guanyl-nucleotide exchange factor complex"/>
    <property type="evidence" value="ECO:0007669"/>
    <property type="project" value="InterPro"/>
</dbReference>
<dbReference type="PANTHER" id="PTHR22746">
    <property type="entry name" value="RAB6A-GEF COMPLEX PARTNER PROTEIN 1"/>
    <property type="match status" value="1"/>
</dbReference>
<protein>
    <recommendedName>
        <fullName evidence="3">Protein RIC1 homolog</fullName>
    </recommendedName>
</protein>
<evidence type="ECO:0000256" key="3">
    <source>
        <dbReference type="ARBA" id="ARBA00029879"/>
    </source>
</evidence>
<dbReference type="GO" id="GO:0000139">
    <property type="term" value="C:Golgi membrane"/>
    <property type="evidence" value="ECO:0007669"/>
    <property type="project" value="TreeGrafter"/>
</dbReference>
<accession>A0A8D8YDC2</accession>
<dbReference type="GO" id="GO:0005829">
    <property type="term" value="C:cytosol"/>
    <property type="evidence" value="ECO:0007669"/>
    <property type="project" value="TreeGrafter"/>
</dbReference>
<feature type="domain" description="RIC1 C-terminal alpha solenoid region" evidence="5">
    <location>
        <begin position="871"/>
        <end position="1035"/>
    </location>
</feature>